<dbReference type="GO" id="GO:0004497">
    <property type="term" value="F:monooxygenase activity"/>
    <property type="evidence" value="ECO:0007669"/>
    <property type="project" value="UniProtKB-KW"/>
</dbReference>
<comment type="caution">
    <text evidence="10">The sequence shown here is derived from an EMBL/GenBank/DDBJ whole genome shotgun (WGS) entry which is preliminary data.</text>
</comment>
<dbReference type="GO" id="GO:0020037">
    <property type="term" value="F:heme binding"/>
    <property type="evidence" value="ECO:0007669"/>
    <property type="project" value="InterPro"/>
</dbReference>
<dbReference type="Proteomes" id="UP000252519">
    <property type="component" value="Unassembled WGS sequence"/>
</dbReference>
<dbReference type="GO" id="GO:0005506">
    <property type="term" value="F:iron ion binding"/>
    <property type="evidence" value="ECO:0007669"/>
    <property type="project" value="InterPro"/>
</dbReference>
<organism evidence="10 11">
    <name type="scientific">Ancylostoma caninum</name>
    <name type="common">Dog hookworm</name>
    <dbReference type="NCBI Taxonomy" id="29170"/>
    <lineage>
        <taxon>Eukaryota</taxon>
        <taxon>Metazoa</taxon>
        <taxon>Ecdysozoa</taxon>
        <taxon>Nematoda</taxon>
        <taxon>Chromadorea</taxon>
        <taxon>Rhabditida</taxon>
        <taxon>Rhabditina</taxon>
        <taxon>Rhabditomorpha</taxon>
        <taxon>Strongyloidea</taxon>
        <taxon>Ancylostomatidae</taxon>
        <taxon>Ancylostomatinae</taxon>
        <taxon>Ancylostoma</taxon>
    </lineage>
</organism>
<dbReference type="PANTHER" id="PTHR24292">
    <property type="entry name" value="CYTOCHROME P450"/>
    <property type="match status" value="1"/>
</dbReference>
<keyword evidence="5 9" id="KW-0560">Oxidoreductase</keyword>
<evidence type="ECO:0000256" key="2">
    <source>
        <dbReference type="ARBA" id="ARBA00010617"/>
    </source>
</evidence>
<dbReference type="SUPFAM" id="SSF48264">
    <property type="entry name" value="Cytochrome P450"/>
    <property type="match status" value="1"/>
</dbReference>
<dbReference type="InterPro" id="IPR001128">
    <property type="entry name" value="Cyt_P450"/>
</dbReference>
<dbReference type="InterPro" id="IPR017972">
    <property type="entry name" value="Cyt_P450_CS"/>
</dbReference>
<evidence type="ECO:0000256" key="5">
    <source>
        <dbReference type="ARBA" id="ARBA00023002"/>
    </source>
</evidence>
<evidence type="ECO:0000256" key="6">
    <source>
        <dbReference type="ARBA" id="ARBA00023004"/>
    </source>
</evidence>
<dbReference type="InterPro" id="IPR002401">
    <property type="entry name" value="Cyt_P450_E_grp-I"/>
</dbReference>
<dbReference type="PRINTS" id="PR00385">
    <property type="entry name" value="P450"/>
</dbReference>
<evidence type="ECO:0000256" key="3">
    <source>
        <dbReference type="ARBA" id="ARBA00022617"/>
    </source>
</evidence>
<evidence type="ECO:0000256" key="9">
    <source>
        <dbReference type="RuleBase" id="RU000461"/>
    </source>
</evidence>
<evidence type="ECO:0000256" key="7">
    <source>
        <dbReference type="ARBA" id="ARBA00023033"/>
    </source>
</evidence>
<dbReference type="EMBL" id="JOJR01000039">
    <property type="protein sequence ID" value="RCN49007.1"/>
    <property type="molecule type" value="Genomic_DNA"/>
</dbReference>
<evidence type="ECO:0000256" key="1">
    <source>
        <dbReference type="ARBA" id="ARBA00001971"/>
    </source>
</evidence>
<keyword evidence="3 8" id="KW-0349">Heme</keyword>
<accession>A0A368H198</accession>
<protein>
    <submittedName>
        <fullName evidence="10">Unspecific monooxygenase</fullName>
    </submittedName>
</protein>
<evidence type="ECO:0000256" key="4">
    <source>
        <dbReference type="ARBA" id="ARBA00022723"/>
    </source>
</evidence>
<dbReference type="InterPro" id="IPR050476">
    <property type="entry name" value="Insect_CytP450_Detox"/>
</dbReference>
<dbReference type="InterPro" id="IPR036396">
    <property type="entry name" value="Cyt_P450_sf"/>
</dbReference>
<dbReference type="OrthoDB" id="2789670at2759"/>
<evidence type="ECO:0000313" key="11">
    <source>
        <dbReference type="Proteomes" id="UP000252519"/>
    </source>
</evidence>
<dbReference type="Pfam" id="PF00067">
    <property type="entry name" value="p450"/>
    <property type="match status" value="1"/>
</dbReference>
<dbReference type="STRING" id="29170.A0A368H198"/>
<dbReference type="Gene3D" id="1.10.630.10">
    <property type="entry name" value="Cytochrome P450"/>
    <property type="match status" value="1"/>
</dbReference>
<keyword evidence="6 8" id="KW-0408">Iron</keyword>
<keyword evidence="4 8" id="KW-0479">Metal-binding</keyword>
<evidence type="ECO:0000256" key="8">
    <source>
        <dbReference type="PIRSR" id="PIRSR602401-1"/>
    </source>
</evidence>
<dbReference type="GO" id="GO:0016705">
    <property type="term" value="F:oxidoreductase activity, acting on paired donors, with incorporation or reduction of molecular oxygen"/>
    <property type="evidence" value="ECO:0007669"/>
    <property type="project" value="InterPro"/>
</dbReference>
<feature type="binding site" description="axial binding residue" evidence="8">
    <location>
        <position position="224"/>
    </location>
    <ligand>
        <name>heme</name>
        <dbReference type="ChEBI" id="CHEBI:30413"/>
    </ligand>
    <ligandPart>
        <name>Fe</name>
        <dbReference type="ChEBI" id="CHEBI:18248"/>
    </ligandPart>
</feature>
<keyword evidence="7 9" id="KW-0503">Monooxygenase</keyword>
<dbReference type="PROSITE" id="PS00086">
    <property type="entry name" value="CYTOCHROME_P450"/>
    <property type="match status" value="1"/>
</dbReference>
<sequence>MASSKLRQSSLPVIFEQIYKTIDARIEKRERAVFGEDTQEPTDFIDLFLDARAEQDFDNHAEFTKMGVHVTKQLTREEIAAQCFIFLLAGFDTTANSLAYITYLLAKNPDIQRNLQEEIDQYCNLETINYETLASMTYLDCSVKEGLRMYPTANVANSRRCMKSTTLGDVEIHEGEYVLADTFTLHYDPEIWGEDANEFRPERWMNADRPIAAWLSFGLGPRQCIGMRLAQMEEKLVLAHLLKRYDIVATNDTEDELILKGSMTVAPTSVTVQLRNRKLVS</sequence>
<gene>
    <name evidence="10" type="ORF">ANCCAN_04884</name>
</gene>
<reference evidence="10 11" key="1">
    <citation type="submission" date="2014-10" db="EMBL/GenBank/DDBJ databases">
        <title>Draft genome of the hookworm Ancylostoma caninum.</title>
        <authorList>
            <person name="Mitreva M."/>
        </authorList>
    </citation>
    <scope>NUCLEOTIDE SEQUENCE [LARGE SCALE GENOMIC DNA]</scope>
    <source>
        <strain evidence="10 11">Baltimore</strain>
    </source>
</reference>
<keyword evidence="11" id="KW-1185">Reference proteome</keyword>
<name>A0A368H198_ANCCA</name>
<dbReference type="PRINTS" id="PR00463">
    <property type="entry name" value="EP450I"/>
</dbReference>
<dbReference type="AlphaFoldDB" id="A0A368H198"/>
<dbReference type="PANTHER" id="PTHR24292:SF102">
    <property type="entry name" value="CYTOCHROME P450 FAMILY-RELATED"/>
    <property type="match status" value="1"/>
</dbReference>
<comment type="similarity">
    <text evidence="2 9">Belongs to the cytochrome P450 family.</text>
</comment>
<comment type="cofactor">
    <cofactor evidence="1 8">
        <name>heme</name>
        <dbReference type="ChEBI" id="CHEBI:30413"/>
    </cofactor>
</comment>
<evidence type="ECO:0000313" key="10">
    <source>
        <dbReference type="EMBL" id="RCN49007.1"/>
    </source>
</evidence>
<proteinExistence type="inferred from homology"/>